<dbReference type="PANTHER" id="PTHR24351">
    <property type="entry name" value="RIBOSOMAL PROTEIN S6 KINASE"/>
    <property type="match status" value="1"/>
</dbReference>
<dbReference type="CDD" id="cd05591">
    <property type="entry name" value="STKc_nPKC_epsilon"/>
    <property type="match status" value="1"/>
</dbReference>
<dbReference type="GO" id="GO:0008270">
    <property type="term" value="F:zinc ion binding"/>
    <property type="evidence" value="ECO:0007669"/>
    <property type="project" value="UniProtKB-KW"/>
</dbReference>
<evidence type="ECO:0000256" key="5">
    <source>
        <dbReference type="ARBA" id="ARBA00022679"/>
    </source>
</evidence>
<keyword evidence="7" id="KW-0677">Repeat</keyword>
<feature type="active site" description="Proton acceptor" evidence="16">
    <location>
        <position position="497"/>
    </location>
</feature>
<dbReference type="Gene3D" id="2.60.40.150">
    <property type="entry name" value="C2 domain"/>
    <property type="match status" value="1"/>
</dbReference>
<dbReference type="EMBL" id="SDOV01000001">
    <property type="protein sequence ID" value="KAH7646109.1"/>
    <property type="molecule type" value="Genomic_DNA"/>
</dbReference>
<gene>
    <name evidence="24" type="ORF">HUG17_1647</name>
</gene>
<keyword evidence="8 15" id="KW-0547">Nucleotide-binding</keyword>
<evidence type="ECO:0000256" key="12">
    <source>
        <dbReference type="ARBA" id="ARBA00022840"/>
    </source>
</evidence>
<evidence type="ECO:0000256" key="6">
    <source>
        <dbReference type="ARBA" id="ARBA00022723"/>
    </source>
</evidence>
<dbReference type="PROSITE" id="PS00107">
    <property type="entry name" value="PROTEIN_KINASE_ATP"/>
    <property type="match status" value="1"/>
</dbReference>
<evidence type="ECO:0000256" key="1">
    <source>
        <dbReference type="ARBA" id="ARBA00005490"/>
    </source>
</evidence>
<dbReference type="InterPro" id="IPR011009">
    <property type="entry name" value="Kinase-like_dom_sf"/>
</dbReference>
<dbReference type="PROSITE" id="PS50004">
    <property type="entry name" value="C2"/>
    <property type="match status" value="1"/>
</dbReference>
<comment type="similarity">
    <text evidence="1 15">Belongs to the protein kinase superfamily. AGC Ser/Thr protein kinase family. PKC subfamily.</text>
</comment>
<evidence type="ECO:0000313" key="24">
    <source>
        <dbReference type="EMBL" id="KAH7646109.1"/>
    </source>
</evidence>
<keyword evidence="10 15" id="KW-0418">Kinase</keyword>
<dbReference type="SUPFAM" id="SSF49562">
    <property type="entry name" value="C2 domain (Calcium/lipid-binding domain, CaLB)"/>
    <property type="match status" value="1"/>
</dbReference>
<evidence type="ECO:0000256" key="11">
    <source>
        <dbReference type="ARBA" id="ARBA00022833"/>
    </source>
</evidence>
<dbReference type="Pfam" id="PF00069">
    <property type="entry name" value="Pkinase"/>
    <property type="match status" value="1"/>
</dbReference>
<accession>A0A9D4P8F1</accession>
<feature type="domain" description="Phorbol-ester/DAG-type" evidence="22">
    <location>
        <begin position="162"/>
        <end position="198"/>
    </location>
</feature>
<evidence type="ECO:0000256" key="2">
    <source>
        <dbReference type="ARBA" id="ARBA00012429"/>
    </source>
</evidence>
<keyword evidence="12 15" id="KW-0067">ATP-binding</keyword>
<dbReference type="Gene3D" id="1.10.510.10">
    <property type="entry name" value="Transferase(Phosphotransferase) domain 1"/>
    <property type="match status" value="1"/>
</dbReference>
<dbReference type="AlphaFoldDB" id="A0A9D4P8F1"/>
<evidence type="ECO:0000259" key="21">
    <source>
        <dbReference type="PROSITE" id="PS50011"/>
    </source>
</evidence>
<evidence type="ECO:0000256" key="14">
    <source>
        <dbReference type="ARBA" id="ARBA00047470"/>
    </source>
</evidence>
<evidence type="ECO:0000256" key="19">
    <source>
        <dbReference type="SAM" id="MobiDB-lite"/>
    </source>
</evidence>
<protein>
    <recommendedName>
        <fullName evidence="2 15">Protein kinase C</fullName>
        <ecNumber evidence="2 15">2.7.11.13</ecNumber>
    </recommendedName>
</protein>
<dbReference type="InterPro" id="IPR000719">
    <property type="entry name" value="Prot_kinase_dom"/>
</dbReference>
<comment type="caution">
    <text evidence="24">The sequence shown here is derived from an EMBL/GenBank/DDBJ whole genome shotgun (WGS) entry which is preliminary data.</text>
</comment>
<dbReference type="PROSITE" id="PS50081">
    <property type="entry name" value="ZF_DAG_PE_2"/>
    <property type="match status" value="2"/>
</dbReference>
<feature type="domain" description="Phorbol-ester/DAG-type" evidence="22">
    <location>
        <begin position="211"/>
        <end position="261"/>
    </location>
</feature>
<keyword evidence="6" id="KW-0479">Metal-binding</keyword>
<dbReference type="InterPro" id="IPR014376">
    <property type="entry name" value="Prot_kin_PKC_delta"/>
</dbReference>
<evidence type="ECO:0000259" key="22">
    <source>
        <dbReference type="PROSITE" id="PS50081"/>
    </source>
</evidence>
<dbReference type="FunFam" id="3.30.60.20:FF:000003">
    <property type="entry name" value="Protein kinase C delta"/>
    <property type="match status" value="1"/>
</dbReference>
<feature type="region of interest" description="Disordered" evidence="19">
    <location>
        <begin position="282"/>
        <end position="317"/>
    </location>
</feature>
<evidence type="ECO:0000259" key="20">
    <source>
        <dbReference type="PROSITE" id="PS50004"/>
    </source>
</evidence>
<keyword evidence="9" id="KW-0863">Zinc-finger</keyword>
<dbReference type="SMART" id="SM00239">
    <property type="entry name" value="C2"/>
    <property type="match status" value="1"/>
</dbReference>
<dbReference type="SMART" id="SM00133">
    <property type="entry name" value="S_TK_X"/>
    <property type="match status" value="1"/>
</dbReference>
<dbReference type="InterPro" id="IPR000008">
    <property type="entry name" value="C2_dom"/>
</dbReference>
<dbReference type="EC" id="2.7.11.13" evidence="2 15"/>
<evidence type="ECO:0000256" key="17">
    <source>
        <dbReference type="PIRSR" id="PIRSR000551-51"/>
    </source>
</evidence>
<dbReference type="InterPro" id="IPR020454">
    <property type="entry name" value="DAG/PE-bd"/>
</dbReference>
<dbReference type="InterPro" id="IPR008271">
    <property type="entry name" value="Ser/Thr_kinase_AS"/>
</dbReference>
<comment type="catalytic activity">
    <reaction evidence="13 15">
        <text>L-threonyl-[protein] + ATP = O-phospho-L-threonyl-[protein] + ADP + H(+)</text>
        <dbReference type="Rhea" id="RHEA:46608"/>
        <dbReference type="Rhea" id="RHEA-COMP:11060"/>
        <dbReference type="Rhea" id="RHEA-COMP:11605"/>
        <dbReference type="ChEBI" id="CHEBI:15378"/>
        <dbReference type="ChEBI" id="CHEBI:30013"/>
        <dbReference type="ChEBI" id="CHEBI:30616"/>
        <dbReference type="ChEBI" id="CHEBI:61977"/>
        <dbReference type="ChEBI" id="CHEBI:456216"/>
        <dbReference type="EC" id="2.7.11.13"/>
    </reaction>
</comment>
<dbReference type="Pfam" id="PF00168">
    <property type="entry name" value="C2"/>
    <property type="match status" value="1"/>
</dbReference>
<name>A0A9D4P8F1_DERFA</name>
<evidence type="ECO:0000256" key="13">
    <source>
        <dbReference type="ARBA" id="ARBA00047272"/>
    </source>
</evidence>
<keyword evidence="3 15" id="KW-0723">Serine/threonine-protein kinase</keyword>
<feature type="domain" description="AGC-kinase C-terminal" evidence="23">
    <location>
        <begin position="633"/>
        <end position="704"/>
    </location>
</feature>
<proteinExistence type="inferred from homology"/>
<evidence type="ECO:0000259" key="23">
    <source>
        <dbReference type="PROSITE" id="PS51285"/>
    </source>
</evidence>
<dbReference type="GO" id="GO:0005524">
    <property type="term" value="F:ATP binding"/>
    <property type="evidence" value="ECO:0007669"/>
    <property type="project" value="UniProtKB-UniRule"/>
</dbReference>
<dbReference type="PROSITE" id="PS00479">
    <property type="entry name" value="ZF_DAG_PE_1"/>
    <property type="match status" value="1"/>
</dbReference>
<dbReference type="InterPro" id="IPR046349">
    <property type="entry name" value="C1-like_sf"/>
</dbReference>
<evidence type="ECO:0000256" key="3">
    <source>
        <dbReference type="ARBA" id="ARBA00022527"/>
    </source>
</evidence>
<organism evidence="24">
    <name type="scientific">Dermatophagoides farinae</name>
    <name type="common">American house dust mite</name>
    <dbReference type="NCBI Taxonomy" id="6954"/>
    <lineage>
        <taxon>Eukaryota</taxon>
        <taxon>Metazoa</taxon>
        <taxon>Ecdysozoa</taxon>
        <taxon>Arthropoda</taxon>
        <taxon>Chelicerata</taxon>
        <taxon>Arachnida</taxon>
        <taxon>Acari</taxon>
        <taxon>Acariformes</taxon>
        <taxon>Sarcoptiformes</taxon>
        <taxon>Astigmata</taxon>
        <taxon>Psoroptidia</taxon>
        <taxon>Analgoidea</taxon>
        <taxon>Pyroglyphidae</taxon>
        <taxon>Dermatophagoidinae</taxon>
        <taxon>Dermatophagoides</taxon>
    </lineage>
</organism>
<comment type="catalytic activity">
    <reaction evidence="14">
        <text>L-seryl-[protein] + ATP = O-phospho-L-seryl-[protein] + ADP + H(+)</text>
        <dbReference type="Rhea" id="RHEA:17989"/>
        <dbReference type="Rhea" id="RHEA-COMP:9863"/>
        <dbReference type="Rhea" id="RHEA-COMP:11604"/>
        <dbReference type="ChEBI" id="CHEBI:15378"/>
        <dbReference type="ChEBI" id="CHEBI:29999"/>
        <dbReference type="ChEBI" id="CHEBI:30616"/>
        <dbReference type="ChEBI" id="CHEBI:83421"/>
        <dbReference type="ChEBI" id="CHEBI:456216"/>
        <dbReference type="EC" id="2.7.11.13"/>
    </reaction>
</comment>
<dbReference type="PROSITE" id="PS00108">
    <property type="entry name" value="PROTEIN_KINASE_ST"/>
    <property type="match status" value="1"/>
</dbReference>
<dbReference type="PROSITE" id="PS51285">
    <property type="entry name" value="AGC_KINASE_CTER"/>
    <property type="match status" value="1"/>
</dbReference>
<evidence type="ECO:0000256" key="7">
    <source>
        <dbReference type="ARBA" id="ARBA00022737"/>
    </source>
</evidence>
<dbReference type="GO" id="GO:0004697">
    <property type="term" value="F:diacylglycerol-dependent serine/threonine kinase activity"/>
    <property type="evidence" value="ECO:0007669"/>
    <property type="project" value="UniProtKB-EC"/>
</dbReference>
<dbReference type="Pfam" id="PF00433">
    <property type="entry name" value="Pkinase_C"/>
    <property type="match status" value="1"/>
</dbReference>
<evidence type="ECO:0000256" key="15">
    <source>
        <dbReference type="PIRNR" id="PIRNR000551"/>
    </source>
</evidence>
<feature type="binding site" evidence="17 18">
    <location>
        <position position="402"/>
    </location>
    <ligand>
        <name>ATP</name>
        <dbReference type="ChEBI" id="CHEBI:30616"/>
    </ligand>
</feature>
<feature type="binding site" evidence="17">
    <location>
        <begin position="379"/>
        <end position="387"/>
    </location>
    <ligand>
        <name>ATP</name>
        <dbReference type="ChEBI" id="CHEBI:30616"/>
    </ligand>
</feature>
<dbReference type="SMART" id="SM00220">
    <property type="entry name" value="S_TKc"/>
    <property type="match status" value="1"/>
</dbReference>
<dbReference type="PRINTS" id="PR00008">
    <property type="entry name" value="DAGPEDOMAIN"/>
</dbReference>
<dbReference type="FunFam" id="1.10.510.10:FF:000126">
    <property type="entry name" value="Protein kinase C epsilon"/>
    <property type="match status" value="1"/>
</dbReference>
<keyword evidence="5 15" id="KW-0808">Transferase</keyword>
<dbReference type="InterPro" id="IPR035892">
    <property type="entry name" value="C2_domain_sf"/>
</dbReference>
<keyword evidence="11" id="KW-0862">Zinc</keyword>
<dbReference type="InterPro" id="IPR000961">
    <property type="entry name" value="AGC-kinase_C"/>
</dbReference>
<evidence type="ECO:0000256" key="9">
    <source>
        <dbReference type="ARBA" id="ARBA00022771"/>
    </source>
</evidence>
<dbReference type="Gene3D" id="3.30.200.20">
    <property type="entry name" value="Phosphorylase Kinase, domain 1"/>
    <property type="match status" value="1"/>
</dbReference>
<dbReference type="Pfam" id="PF00130">
    <property type="entry name" value="C1_1"/>
    <property type="match status" value="2"/>
</dbReference>
<evidence type="ECO:0000256" key="4">
    <source>
        <dbReference type="ARBA" id="ARBA00022553"/>
    </source>
</evidence>
<reference evidence="24" key="1">
    <citation type="submission" date="2020-06" db="EMBL/GenBank/DDBJ databases">
        <authorList>
            <person name="Ji K."/>
            <person name="Li J."/>
        </authorList>
    </citation>
    <scope>NUCLEOTIDE SEQUENCE</scope>
    <source>
        <strain evidence="24">JKM2019</strain>
        <tissue evidence="24">Whole body</tissue>
    </source>
</reference>
<evidence type="ECO:0000256" key="16">
    <source>
        <dbReference type="PIRSR" id="PIRSR000551-50"/>
    </source>
</evidence>
<dbReference type="Gene3D" id="3.30.60.20">
    <property type="match status" value="2"/>
</dbReference>
<dbReference type="PIRSF" id="PIRSF000551">
    <property type="entry name" value="PKC_delta"/>
    <property type="match status" value="1"/>
</dbReference>
<dbReference type="InterPro" id="IPR017892">
    <property type="entry name" value="Pkinase_C"/>
</dbReference>
<keyword evidence="4" id="KW-0597">Phosphoprotein</keyword>
<sequence length="708" mass="80946">MPFTGTLKLKIVEAADLKPTQLSVRHVLGKNQSMVIDPFINVAVDDSVMERTTAKSRTFKPVWNESFNLELIEAKTLQLTVFHKSALSEEFVANYSLTFDEIQEKHEDNDFWLDLEPVGRLHVMIELVNKPELRPPKEFHERIGFNNRRRGAMRRRVHQINGHKFMTTNLRQPTFCSHCNKFIWGLAKQGYQCQVCTMALASGNRFSINVPHRFSVHNYKIPTFCDHCGSMLYGIIKQGLKCEDCEMNVHKRCHKNVTNNCGINSKKFGEVLGELGISSESLSSNNKSKKNKVPMNEQSPSKSSFNERSHTSPLPNMTMDQLYSEEPFCNAMSNMRLSLITNNEKQQQKSLQQSNLNQLIESCSKRRYDLDSFSFLKVLGKGSFGKVMLAELKGTDEVYAVKVLKKDVILQDDDVDCTMTEKRVLALAAKHPFLTALHSCFQTQDRLFFVMEYVNGGDLMFQIQKARKFEEPRARFYAAEVTLALMFLHRHGVIYRDLKLDNILLDSEGHCKLADFGMCKENIIGDNTTSTFCGTPDYIAPEILQELDYGACVDWWALGVLMYEMMAGQPPFEAENEDDLFESILHDDVVYPVWLSKDAVAILKGFLTKNPLKRLGCVPSAGESAILNHPFFHEINWELLEAKKLKTPFKPKIKAKCDVTNFDQDFTKEEAVLTPTNVETIRSINQDEFKGFSFVNEDFKPSRLDVFI</sequence>
<dbReference type="Proteomes" id="UP000828236">
    <property type="component" value="Unassembled WGS sequence"/>
</dbReference>
<feature type="domain" description="C2" evidence="20">
    <location>
        <begin position="1"/>
        <end position="113"/>
    </location>
</feature>
<dbReference type="PROSITE" id="PS50011">
    <property type="entry name" value="PROTEIN_KINASE_DOM"/>
    <property type="match status" value="1"/>
</dbReference>
<evidence type="ECO:0000256" key="10">
    <source>
        <dbReference type="ARBA" id="ARBA00022777"/>
    </source>
</evidence>
<dbReference type="InterPro" id="IPR002219">
    <property type="entry name" value="PKC_DAG/PE"/>
</dbReference>
<dbReference type="SMART" id="SM00109">
    <property type="entry name" value="C1"/>
    <property type="match status" value="2"/>
</dbReference>
<dbReference type="CDD" id="cd20838">
    <property type="entry name" value="C1_nPKC_epsilon-like_rpt2"/>
    <property type="match status" value="1"/>
</dbReference>
<dbReference type="InterPro" id="IPR034669">
    <property type="entry name" value="nPKC_epsilon"/>
</dbReference>
<dbReference type="InterPro" id="IPR017441">
    <property type="entry name" value="Protein_kinase_ATP_BS"/>
</dbReference>
<evidence type="ECO:0000256" key="18">
    <source>
        <dbReference type="PROSITE-ProRule" id="PRU10141"/>
    </source>
</evidence>
<dbReference type="FunFam" id="3.30.200.20:FF:000080">
    <property type="entry name" value="Protein kinase C"/>
    <property type="match status" value="1"/>
</dbReference>
<dbReference type="SUPFAM" id="SSF57889">
    <property type="entry name" value="Cysteine-rich domain"/>
    <property type="match status" value="2"/>
</dbReference>
<feature type="domain" description="Protein kinase" evidence="21">
    <location>
        <begin position="373"/>
        <end position="632"/>
    </location>
</feature>
<dbReference type="SUPFAM" id="SSF56112">
    <property type="entry name" value="Protein kinase-like (PK-like)"/>
    <property type="match status" value="1"/>
</dbReference>
<evidence type="ECO:0000256" key="8">
    <source>
        <dbReference type="ARBA" id="ARBA00022741"/>
    </source>
</evidence>
<reference evidence="24" key="2">
    <citation type="journal article" date="2021" name="World Allergy Organ. J.">
        <title>Chromosome-level assembly of Dermatophagoides farinae genome and transcriptome reveals two novel allergens Der f 37 and Der f 39.</title>
        <authorList>
            <person name="Chen J."/>
            <person name="Cai Z."/>
            <person name="Fan D."/>
            <person name="Hu J."/>
            <person name="Hou Y."/>
            <person name="He Y."/>
            <person name="Zhang Z."/>
            <person name="Zhao Z."/>
            <person name="Gao P."/>
            <person name="Hu W."/>
            <person name="Sun J."/>
            <person name="Li J."/>
            <person name="Ji K."/>
        </authorList>
    </citation>
    <scope>NUCLEOTIDE SEQUENCE</scope>
    <source>
        <strain evidence="24">JKM2019</strain>
    </source>
</reference>